<keyword evidence="4" id="KW-0732">Signal</keyword>
<proteinExistence type="inferred from homology"/>
<name>W9SFE3_9ROSA</name>
<comment type="subcellular location">
    <subcellularLocation>
        <location evidence="4">Secreted</location>
        <location evidence="4">Extracellular space</location>
        <location evidence="4">Apoplast</location>
    </subcellularLocation>
</comment>
<keyword evidence="6" id="KW-1185">Reference proteome</keyword>
<dbReference type="GO" id="GO:0009699">
    <property type="term" value="P:phenylpropanoid biosynthetic process"/>
    <property type="evidence" value="ECO:0007669"/>
    <property type="project" value="UniProtKB-ARBA"/>
</dbReference>
<feature type="chain" id="PRO_5008194193" description="Dirigent protein" evidence="4">
    <location>
        <begin position="28"/>
        <end position="258"/>
    </location>
</feature>
<dbReference type="InterPro" id="IPR004265">
    <property type="entry name" value="Dirigent"/>
</dbReference>
<evidence type="ECO:0000256" key="3">
    <source>
        <dbReference type="ARBA" id="ARBA00022525"/>
    </source>
</evidence>
<keyword evidence="4" id="KW-0052">Apoplast</keyword>
<dbReference type="PANTHER" id="PTHR46215">
    <property type="entry name" value="DIRIGENT PROTEIN 24-RELATED"/>
    <property type="match status" value="1"/>
</dbReference>
<comment type="function">
    <text evidence="4">Dirigent proteins impart stereoselectivity on the phenoxy radical-coupling reaction, yielding optically active lignans from two molecules of coniferyl alcohol in the biosynthesis of lignans, flavonolignans, and alkaloids and thus plays a central role in plant secondary metabolism.</text>
</comment>
<accession>W9SFE3</accession>
<dbReference type="Pfam" id="PF03018">
    <property type="entry name" value="Dirigent"/>
    <property type="match status" value="1"/>
</dbReference>
<evidence type="ECO:0000313" key="6">
    <source>
        <dbReference type="Proteomes" id="UP000030645"/>
    </source>
</evidence>
<dbReference type="Gene3D" id="2.40.480.10">
    <property type="entry name" value="Allene oxide cyclase-like"/>
    <property type="match status" value="1"/>
</dbReference>
<dbReference type="GO" id="GO:0048046">
    <property type="term" value="C:apoplast"/>
    <property type="evidence" value="ECO:0007669"/>
    <property type="project" value="UniProtKB-SubCell"/>
</dbReference>
<organism evidence="5 6">
    <name type="scientific">Morus notabilis</name>
    <dbReference type="NCBI Taxonomy" id="981085"/>
    <lineage>
        <taxon>Eukaryota</taxon>
        <taxon>Viridiplantae</taxon>
        <taxon>Streptophyta</taxon>
        <taxon>Embryophyta</taxon>
        <taxon>Tracheophyta</taxon>
        <taxon>Spermatophyta</taxon>
        <taxon>Magnoliopsida</taxon>
        <taxon>eudicotyledons</taxon>
        <taxon>Gunneridae</taxon>
        <taxon>Pentapetalae</taxon>
        <taxon>rosids</taxon>
        <taxon>fabids</taxon>
        <taxon>Rosales</taxon>
        <taxon>Moraceae</taxon>
        <taxon>Moreae</taxon>
        <taxon>Morus</taxon>
    </lineage>
</organism>
<dbReference type="AlphaFoldDB" id="W9SFE3"/>
<dbReference type="InterPro" id="IPR044859">
    <property type="entry name" value="Allene_oxi_cyc_Dirigent"/>
</dbReference>
<evidence type="ECO:0000313" key="5">
    <source>
        <dbReference type="EMBL" id="EXC73399.1"/>
    </source>
</evidence>
<evidence type="ECO:0000256" key="1">
    <source>
        <dbReference type="ARBA" id="ARBA00010746"/>
    </source>
</evidence>
<feature type="signal peptide" evidence="4">
    <location>
        <begin position="1"/>
        <end position="27"/>
    </location>
</feature>
<dbReference type="EMBL" id="KE646606">
    <property type="protein sequence ID" value="EXC73399.1"/>
    <property type="molecule type" value="Genomic_DNA"/>
</dbReference>
<keyword evidence="3 4" id="KW-0964">Secreted</keyword>
<gene>
    <name evidence="5" type="ORF">L484_000253</name>
</gene>
<dbReference type="OrthoDB" id="1685727at2759"/>
<comment type="similarity">
    <text evidence="1 4">Belongs to the plant dirigent protein family.</text>
</comment>
<sequence>MAKLLPKTSACLISLFMAMIINQTSLARTLGNSTPSDHHHQNLHHHKITFLMRDIFNVKLTKPSTTKLTSTTAHKLPFSKPLGGLFPPKGAVLLPDTDINPATTASSSSPTLDLPGIGLSFPAAKATLQELELGTVTSIEEDIFHPLGYETYGSQLLGKAQGMHVASSEDGSSHMMALTVKFANNKGDDKVANGLRFFGVKRSDVNESHIAVIGGIGKYQGANGYATVKVMNVIRPSSVLGKDKLGAGKLLKFSVYLS</sequence>
<dbReference type="Proteomes" id="UP000030645">
    <property type="component" value="Unassembled WGS sequence"/>
</dbReference>
<dbReference type="STRING" id="981085.W9SFE3"/>
<dbReference type="eggNOG" id="ENOG502RYKV">
    <property type="taxonomic scope" value="Eukaryota"/>
</dbReference>
<dbReference type="PANTHER" id="PTHR46215:SF17">
    <property type="entry name" value="DIRIGENT PROTEIN"/>
    <property type="match status" value="1"/>
</dbReference>
<dbReference type="SMR" id="W9SFE3"/>
<dbReference type="KEGG" id="mnt:21383895"/>
<protein>
    <recommendedName>
        <fullName evidence="4">Dirigent protein</fullName>
    </recommendedName>
</protein>
<evidence type="ECO:0000256" key="2">
    <source>
        <dbReference type="ARBA" id="ARBA00011738"/>
    </source>
</evidence>
<reference evidence="6" key="1">
    <citation type="submission" date="2013-01" db="EMBL/GenBank/DDBJ databases">
        <title>Draft Genome Sequence of a Mulberry Tree, Morus notabilis C.K. Schneid.</title>
        <authorList>
            <person name="He N."/>
            <person name="Zhao S."/>
        </authorList>
    </citation>
    <scope>NUCLEOTIDE SEQUENCE</scope>
</reference>
<comment type="subunit">
    <text evidence="2 4">Homodimer.</text>
</comment>
<evidence type="ECO:0000256" key="4">
    <source>
        <dbReference type="RuleBase" id="RU363099"/>
    </source>
</evidence>